<reference evidence="6 7" key="1">
    <citation type="submission" date="2019-04" db="EMBL/GenBank/DDBJ databases">
        <authorList>
            <person name="Van Vliet M D."/>
        </authorList>
    </citation>
    <scope>NUCLEOTIDE SEQUENCE [LARGE SCALE GENOMIC DNA]</scope>
    <source>
        <strain evidence="6 7">F21</strain>
    </source>
</reference>
<protein>
    <submittedName>
        <fullName evidence="6">Carboxylesterase NlhH</fullName>
    </submittedName>
</protein>
<organism evidence="6 7">
    <name type="scientific">Pontiella sulfatireligans</name>
    <dbReference type="NCBI Taxonomy" id="2750658"/>
    <lineage>
        <taxon>Bacteria</taxon>
        <taxon>Pseudomonadati</taxon>
        <taxon>Kiritimatiellota</taxon>
        <taxon>Kiritimatiellia</taxon>
        <taxon>Kiritimatiellales</taxon>
        <taxon>Pontiellaceae</taxon>
        <taxon>Pontiella</taxon>
    </lineage>
</organism>
<feature type="domain" description="BD-FAE-like" evidence="5">
    <location>
        <begin position="59"/>
        <end position="160"/>
    </location>
</feature>
<evidence type="ECO:0000256" key="1">
    <source>
        <dbReference type="ARBA" id="ARBA00010515"/>
    </source>
</evidence>
<accession>A0A6C2UGY5</accession>
<dbReference type="InterPro" id="IPR002925">
    <property type="entry name" value="Dienelactn_hydro"/>
</dbReference>
<sequence length="279" mass="30470">MSGKLVFKLGLVCMLASGAFAQYDMSVYPPEFPEAKEIVYKTIDDVELKLYLLAPKGHKKTDKVPAIVFFFGGGFSKGTPAQFQPQCNYLAERGMVAITADYRVSSRHNSTRVDCVNDGISAMRYIRTHAVELGIDPARIVASGASAGGTVAACVGVIPGIDNGDADQSIPYLANAMVLFNPVSLGKKPWEGFSLDYSPYAHVSERTVPSILFFGEQDAHAKKAKPFQKLVKSKGGRCEIRVWDGVGHGFFNQGKDDDKYFNETNQAMDNFLVSLGYLK</sequence>
<dbReference type="Pfam" id="PF20434">
    <property type="entry name" value="BD-FAE"/>
    <property type="match status" value="1"/>
</dbReference>
<keyword evidence="7" id="KW-1185">Reference proteome</keyword>
<dbReference type="Proteomes" id="UP000346198">
    <property type="component" value="Unassembled WGS sequence"/>
</dbReference>
<dbReference type="GO" id="GO:0004806">
    <property type="term" value="F:triacylglycerol lipase activity"/>
    <property type="evidence" value="ECO:0007669"/>
    <property type="project" value="TreeGrafter"/>
</dbReference>
<dbReference type="EMBL" id="CAAHFH010000001">
    <property type="protein sequence ID" value="VGO19113.1"/>
    <property type="molecule type" value="Genomic_DNA"/>
</dbReference>
<dbReference type="PANTHER" id="PTHR48081:SF30">
    <property type="entry name" value="ACETYL-HYDROLASE LIPR-RELATED"/>
    <property type="match status" value="1"/>
</dbReference>
<evidence type="ECO:0000313" key="7">
    <source>
        <dbReference type="Proteomes" id="UP000346198"/>
    </source>
</evidence>
<dbReference type="Gene3D" id="3.40.50.1820">
    <property type="entry name" value="alpha/beta hydrolase"/>
    <property type="match status" value="1"/>
</dbReference>
<evidence type="ECO:0000259" key="4">
    <source>
        <dbReference type="Pfam" id="PF01738"/>
    </source>
</evidence>
<evidence type="ECO:0000259" key="5">
    <source>
        <dbReference type="Pfam" id="PF20434"/>
    </source>
</evidence>
<dbReference type="SUPFAM" id="SSF53474">
    <property type="entry name" value="alpha/beta-Hydrolases"/>
    <property type="match status" value="1"/>
</dbReference>
<gene>
    <name evidence="6" type="primary">nlhH_1</name>
    <name evidence="6" type="ORF">SCARR_01169</name>
</gene>
<keyword evidence="2" id="KW-0378">Hydrolase</keyword>
<evidence type="ECO:0000256" key="3">
    <source>
        <dbReference type="SAM" id="SignalP"/>
    </source>
</evidence>
<dbReference type="InterPro" id="IPR029058">
    <property type="entry name" value="AB_hydrolase_fold"/>
</dbReference>
<dbReference type="Pfam" id="PF01738">
    <property type="entry name" value="DLH"/>
    <property type="match status" value="1"/>
</dbReference>
<feature type="signal peptide" evidence="3">
    <location>
        <begin position="1"/>
        <end position="21"/>
    </location>
</feature>
<evidence type="ECO:0000313" key="6">
    <source>
        <dbReference type="EMBL" id="VGO19113.1"/>
    </source>
</evidence>
<dbReference type="RefSeq" id="WP_136060538.1">
    <property type="nucleotide sequence ID" value="NZ_CAAHFH010000001.1"/>
</dbReference>
<dbReference type="AlphaFoldDB" id="A0A6C2UGY5"/>
<comment type="similarity">
    <text evidence="1">Belongs to the 'GDXG' lipolytic enzyme family.</text>
</comment>
<feature type="chain" id="PRO_5025497597" evidence="3">
    <location>
        <begin position="22"/>
        <end position="279"/>
    </location>
</feature>
<proteinExistence type="inferred from homology"/>
<keyword evidence="3" id="KW-0732">Signal</keyword>
<feature type="domain" description="Dienelactone hydrolase" evidence="4">
    <location>
        <begin position="195"/>
        <end position="261"/>
    </location>
</feature>
<dbReference type="InterPro" id="IPR049492">
    <property type="entry name" value="BD-FAE-like_dom"/>
</dbReference>
<name>A0A6C2UGY5_9BACT</name>
<dbReference type="InterPro" id="IPR050300">
    <property type="entry name" value="GDXG_lipolytic_enzyme"/>
</dbReference>
<evidence type="ECO:0000256" key="2">
    <source>
        <dbReference type="ARBA" id="ARBA00022801"/>
    </source>
</evidence>
<dbReference type="PANTHER" id="PTHR48081">
    <property type="entry name" value="AB HYDROLASE SUPERFAMILY PROTEIN C4A8.06C"/>
    <property type="match status" value="1"/>
</dbReference>